<protein>
    <submittedName>
        <fullName evidence="1">Uncharacterized protein</fullName>
    </submittedName>
</protein>
<comment type="caution">
    <text evidence="1">The sequence shown here is derived from an EMBL/GenBank/DDBJ whole genome shotgun (WGS) entry which is preliminary data.</text>
</comment>
<keyword evidence="2" id="KW-1185">Reference proteome</keyword>
<dbReference type="Proteomes" id="UP001458880">
    <property type="component" value="Unassembled WGS sequence"/>
</dbReference>
<accession>A0AAW1L295</accession>
<gene>
    <name evidence="1" type="ORF">QE152_g17004</name>
</gene>
<sequence>MTTELYDLMIEKRITTILGDKISSTQKTIATRTTLINSHEVAQGKKSNENQLQSFRLDAHTHLYQFLSNAEASPLKTSLYFNDNVITVGAGPAG</sequence>
<evidence type="ECO:0000313" key="2">
    <source>
        <dbReference type="Proteomes" id="UP001458880"/>
    </source>
</evidence>
<evidence type="ECO:0000313" key="1">
    <source>
        <dbReference type="EMBL" id="KAK9728834.1"/>
    </source>
</evidence>
<proteinExistence type="predicted"/>
<dbReference type="EMBL" id="JASPKY010000166">
    <property type="protein sequence ID" value="KAK9728834.1"/>
    <property type="molecule type" value="Genomic_DNA"/>
</dbReference>
<organism evidence="1 2">
    <name type="scientific">Popillia japonica</name>
    <name type="common">Japanese beetle</name>
    <dbReference type="NCBI Taxonomy" id="7064"/>
    <lineage>
        <taxon>Eukaryota</taxon>
        <taxon>Metazoa</taxon>
        <taxon>Ecdysozoa</taxon>
        <taxon>Arthropoda</taxon>
        <taxon>Hexapoda</taxon>
        <taxon>Insecta</taxon>
        <taxon>Pterygota</taxon>
        <taxon>Neoptera</taxon>
        <taxon>Endopterygota</taxon>
        <taxon>Coleoptera</taxon>
        <taxon>Polyphaga</taxon>
        <taxon>Scarabaeiformia</taxon>
        <taxon>Scarabaeidae</taxon>
        <taxon>Rutelinae</taxon>
        <taxon>Popillia</taxon>
    </lineage>
</organism>
<reference evidence="1 2" key="1">
    <citation type="journal article" date="2024" name="BMC Genomics">
        <title>De novo assembly and annotation of Popillia japonica's genome with initial clues to its potential as an invasive pest.</title>
        <authorList>
            <person name="Cucini C."/>
            <person name="Boschi S."/>
            <person name="Funari R."/>
            <person name="Cardaioli E."/>
            <person name="Iannotti N."/>
            <person name="Marturano G."/>
            <person name="Paoli F."/>
            <person name="Bruttini M."/>
            <person name="Carapelli A."/>
            <person name="Frati F."/>
            <person name="Nardi F."/>
        </authorList>
    </citation>
    <scope>NUCLEOTIDE SEQUENCE [LARGE SCALE GENOMIC DNA]</scope>
    <source>
        <strain evidence="1">DMR45628</strain>
    </source>
</reference>
<name>A0AAW1L295_POPJA</name>
<dbReference type="AlphaFoldDB" id="A0AAW1L295"/>